<keyword evidence="8" id="KW-0769">Symport</keyword>
<dbReference type="InterPro" id="IPR001463">
    <property type="entry name" value="Na/Ala_symport"/>
</dbReference>
<evidence type="ECO:0000256" key="2">
    <source>
        <dbReference type="ARBA" id="ARBA00009261"/>
    </source>
</evidence>
<dbReference type="PANTHER" id="PTHR30330">
    <property type="entry name" value="AGSS FAMILY TRANSPORTER, SODIUM-ALANINE"/>
    <property type="match status" value="1"/>
</dbReference>
<comment type="subcellular location">
    <subcellularLocation>
        <location evidence="1 8">Cell membrane</location>
        <topology evidence="1 8">Multi-pass membrane protein</topology>
    </subcellularLocation>
</comment>
<evidence type="ECO:0000256" key="4">
    <source>
        <dbReference type="ARBA" id="ARBA00022475"/>
    </source>
</evidence>
<evidence type="ECO:0000256" key="1">
    <source>
        <dbReference type="ARBA" id="ARBA00004651"/>
    </source>
</evidence>
<evidence type="ECO:0000256" key="6">
    <source>
        <dbReference type="ARBA" id="ARBA00022989"/>
    </source>
</evidence>
<evidence type="ECO:0000313" key="9">
    <source>
        <dbReference type="EMBL" id="MQL51705.1"/>
    </source>
</evidence>
<dbReference type="PANTHER" id="PTHR30330:SF3">
    <property type="entry name" value="TRANSCRIPTIONAL REGULATOR, LRP FAMILY"/>
    <property type="match status" value="1"/>
</dbReference>
<keyword evidence="3 8" id="KW-0813">Transport</keyword>
<comment type="caution">
    <text evidence="9">The sequence shown here is derived from an EMBL/GenBank/DDBJ whole genome shotgun (WGS) entry which is preliminary data.</text>
</comment>
<dbReference type="EMBL" id="WHYR01000010">
    <property type="protein sequence ID" value="MQL51705.1"/>
    <property type="molecule type" value="Genomic_DNA"/>
</dbReference>
<feature type="transmembrane region" description="Helical" evidence="8">
    <location>
        <begin position="143"/>
        <end position="162"/>
    </location>
</feature>
<dbReference type="OrthoDB" id="9804874at2"/>
<evidence type="ECO:0000256" key="3">
    <source>
        <dbReference type="ARBA" id="ARBA00022448"/>
    </source>
</evidence>
<evidence type="ECO:0000256" key="7">
    <source>
        <dbReference type="ARBA" id="ARBA00023136"/>
    </source>
</evidence>
<dbReference type="GO" id="GO:0005283">
    <property type="term" value="F:amino acid:sodium symporter activity"/>
    <property type="evidence" value="ECO:0007669"/>
    <property type="project" value="InterPro"/>
</dbReference>
<feature type="transmembrane region" description="Helical" evidence="8">
    <location>
        <begin position="70"/>
        <end position="94"/>
    </location>
</feature>
<dbReference type="PRINTS" id="PR00175">
    <property type="entry name" value="NAALASMPORT"/>
</dbReference>
<name>A0A6N7INV1_9FIRM</name>
<evidence type="ECO:0000256" key="8">
    <source>
        <dbReference type="RuleBase" id="RU363064"/>
    </source>
</evidence>
<protein>
    <submittedName>
        <fullName evidence="9">Amino acid carrier protein</fullName>
    </submittedName>
</protein>
<evidence type="ECO:0000313" key="10">
    <source>
        <dbReference type="Proteomes" id="UP000441717"/>
    </source>
</evidence>
<dbReference type="Pfam" id="PF01235">
    <property type="entry name" value="Na_Ala_symp"/>
    <property type="match status" value="1"/>
</dbReference>
<comment type="similarity">
    <text evidence="2 8">Belongs to the alanine or glycine:cation symporter (AGCS) (TC 2.A.25) family.</text>
</comment>
<feature type="transmembrane region" description="Helical" evidence="8">
    <location>
        <begin position="182"/>
        <end position="200"/>
    </location>
</feature>
<feature type="transmembrane region" description="Helical" evidence="8">
    <location>
        <begin position="408"/>
        <end position="429"/>
    </location>
</feature>
<feature type="transmembrane region" description="Helical" evidence="8">
    <location>
        <begin position="349"/>
        <end position="373"/>
    </location>
</feature>
<accession>A0A6N7INV1</accession>
<sequence length="462" mass="48507">MTYTDIITKLSGIVWGPYLIVLLIGTGVLFTIRTGFIQFTKFGLVARMTIKNFTKKQDGKGEGEISSIQALFTALASTVGIGSIAGVATAIAIGGPGAMLWMWISALVGMATKFSEITLAMNHREKDEAGIVRGGAMYIWKNALKKPFIGAFFAAGIVFVAYVNCNMVQVNTAAQALQEYGVPTIVTGVILAAITALVVFGGIKRLGKVSEVLVLVTKGLYILCALAILIVNIPEIPAALALIVKSAFGGQQAVGGFAGASVAAAVRYGVARGVFSNEAGCGTAPIAHAAAKVKHPVEQGLYGIMEVFLTTFVVGTCTALAIVITGAWQSGKDGAVLTATAFGHVFGPIGNIIVTLSVVLFAYATLLGWSWYGETAASYLFGKKVIIPYRILWVAFVIVGAISSLKALWLTADFGLGLIVLANVVALLLMNGEVARLTNEFFSGNLVGIPQTKGKEVKFQEH</sequence>
<feature type="transmembrane region" description="Helical" evidence="8">
    <location>
        <begin position="307"/>
        <end position="329"/>
    </location>
</feature>
<dbReference type="GO" id="GO:0005886">
    <property type="term" value="C:plasma membrane"/>
    <property type="evidence" value="ECO:0007669"/>
    <property type="project" value="UniProtKB-SubCell"/>
</dbReference>
<organism evidence="9 10">
    <name type="scientific">Desulfofundulus thermobenzoicus</name>
    <dbReference type="NCBI Taxonomy" id="29376"/>
    <lineage>
        <taxon>Bacteria</taxon>
        <taxon>Bacillati</taxon>
        <taxon>Bacillota</taxon>
        <taxon>Clostridia</taxon>
        <taxon>Eubacteriales</taxon>
        <taxon>Peptococcaceae</taxon>
        <taxon>Desulfofundulus</taxon>
    </lineage>
</organism>
<dbReference type="Gene3D" id="1.20.1740.10">
    <property type="entry name" value="Amino acid/polyamine transporter I"/>
    <property type="match status" value="1"/>
</dbReference>
<keyword evidence="5 8" id="KW-0812">Transmembrane</keyword>
<gene>
    <name evidence="9" type="ORF">GFC01_05395</name>
</gene>
<keyword evidence="4 8" id="KW-1003">Cell membrane</keyword>
<dbReference type="RefSeq" id="WP_152945632.1">
    <property type="nucleotide sequence ID" value="NZ_WHYR01000010.1"/>
</dbReference>
<dbReference type="AlphaFoldDB" id="A0A6N7INV1"/>
<reference evidence="9 10" key="1">
    <citation type="submission" date="2019-10" db="EMBL/GenBank/DDBJ databases">
        <title>Comparative genomics of sulfur disproportionating microorganisms.</title>
        <authorList>
            <person name="Ward L.M."/>
            <person name="Bertran E."/>
            <person name="Johnston D."/>
        </authorList>
    </citation>
    <scope>NUCLEOTIDE SEQUENCE [LARGE SCALE GENOMIC DNA]</scope>
    <source>
        <strain evidence="9 10">DSM 14055</strain>
    </source>
</reference>
<feature type="transmembrane region" description="Helical" evidence="8">
    <location>
        <begin position="253"/>
        <end position="270"/>
    </location>
</feature>
<feature type="transmembrane region" description="Helical" evidence="8">
    <location>
        <begin position="212"/>
        <end position="233"/>
    </location>
</feature>
<feature type="transmembrane region" description="Helical" evidence="8">
    <location>
        <begin position="385"/>
        <end position="402"/>
    </location>
</feature>
<feature type="transmembrane region" description="Helical" evidence="8">
    <location>
        <begin position="12"/>
        <end position="32"/>
    </location>
</feature>
<keyword evidence="10" id="KW-1185">Reference proteome</keyword>
<proteinExistence type="inferred from homology"/>
<keyword evidence="7 8" id="KW-0472">Membrane</keyword>
<keyword evidence="6 8" id="KW-1133">Transmembrane helix</keyword>
<dbReference type="Proteomes" id="UP000441717">
    <property type="component" value="Unassembled WGS sequence"/>
</dbReference>
<evidence type="ECO:0000256" key="5">
    <source>
        <dbReference type="ARBA" id="ARBA00022692"/>
    </source>
</evidence>
<dbReference type="NCBIfam" id="TIGR00835">
    <property type="entry name" value="agcS"/>
    <property type="match status" value="1"/>
</dbReference>